<gene>
    <name evidence="1" type="ORF">FWILDA_LOCUS16321</name>
</gene>
<comment type="caution">
    <text evidence="1">The sequence shown here is derived from an EMBL/GenBank/DDBJ whole genome shotgun (WGS) entry which is preliminary data.</text>
</comment>
<proteinExistence type="predicted"/>
<sequence>MDLNMKDKDFIGPEGKIFRFSEARPKNCNDVQSGFLNYAAKMNECKSSESQVAEAHKEILNSLKDAVNGMIDNTYGKQAAAGIKQILEKKKDYS</sequence>
<accession>A0A9W4T647</accession>
<reference evidence="1" key="1">
    <citation type="submission" date="2022-08" db="EMBL/GenBank/DDBJ databases">
        <authorList>
            <person name="Kallberg Y."/>
            <person name="Tangrot J."/>
            <person name="Rosling A."/>
        </authorList>
    </citation>
    <scope>NUCLEOTIDE SEQUENCE</scope>
    <source>
        <strain evidence="1">Wild A</strain>
    </source>
</reference>
<name>A0A9W4T647_9GLOM</name>
<dbReference type="EMBL" id="CAMKVN010010213">
    <property type="protein sequence ID" value="CAI2193927.1"/>
    <property type="molecule type" value="Genomic_DNA"/>
</dbReference>
<dbReference type="Proteomes" id="UP001153678">
    <property type="component" value="Unassembled WGS sequence"/>
</dbReference>
<dbReference type="AlphaFoldDB" id="A0A9W4T647"/>
<evidence type="ECO:0000313" key="1">
    <source>
        <dbReference type="EMBL" id="CAI2193927.1"/>
    </source>
</evidence>
<feature type="non-terminal residue" evidence="1">
    <location>
        <position position="94"/>
    </location>
</feature>
<organism evidence="1 2">
    <name type="scientific">Funneliformis geosporum</name>
    <dbReference type="NCBI Taxonomy" id="1117311"/>
    <lineage>
        <taxon>Eukaryota</taxon>
        <taxon>Fungi</taxon>
        <taxon>Fungi incertae sedis</taxon>
        <taxon>Mucoromycota</taxon>
        <taxon>Glomeromycotina</taxon>
        <taxon>Glomeromycetes</taxon>
        <taxon>Glomerales</taxon>
        <taxon>Glomeraceae</taxon>
        <taxon>Funneliformis</taxon>
    </lineage>
</organism>
<keyword evidence="2" id="KW-1185">Reference proteome</keyword>
<evidence type="ECO:0000313" key="2">
    <source>
        <dbReference type="Proteomes" id="UP001153678"/>
    </source>
</evidence>
<protein>
    <submittedName>
        <fullName evidence="1">19488_t:CDS:1</fullName>
    </submittedName>
</protein>